<keyword evidence="2" id="KW-0328">Glycosyltransferase</keyword>
<dbReference type="CDD" id="cd06423">
    <property type="entry name" value="CESA_like"/>
    <property type="match status" value="1"/>
</dbReference>
<dbReference type="InterPro" id="IPR050834">
    <property type="entry name" value="Glycosyltransf_2"/>
</dbReference>
<sequence>MKISVLIPTYQRPQDLERCLEALSRQTLAADTIIVVARASDTATWSVLDNWQKKMPINPVIVDEPGQVKALNAGLKHANSDIIAITDDDAAPRPEWLSRIKKHFMENPKVGGVGGRDWVHQYGRIEDDSRNIVGKVSWYGRVVGNHHLGVGEARKVDILKGANMSYRRSAIEGIHFNEQLKGTGAQVHNDLCFSLEVRHKGWDLIYDPKVAIDHYPAERFDEDKRDELNITALTNAAHNETLALLRYYPPIQRSIYLLWAFTIGTRVTPGILQAVRLSLQGGKNAKTMFKAVQNGRRSARKRWRKK</sequence>
<dbReference type="EMBL" id="SZUV01000001">
    <property type="protein sequence ID" value="TQN51192.1"/>
    <property type="molecule type" value="Genomic_DNA"/>
</dbReference>
<dbReference type="RefSeq" id="WP_142087162.1">
    <property type="nucleotide sequence ID" value="NZ_SZUV01000001.1"/>
</dbReference>
<evidence type="ECO:0000313" key="3">
    <source>
        <dbReference type="Proteomes" id="UP000315403"/>
    </source>
</evidence>
<dbReference type="InterPro" id="IPR029044">
    <property type="entry name" value="Nucleotide-diphossugar_trans"/>
</dbReference>
<dbReference type="PANTHER" id="PTHR43685:SF2">
    <property type="entry name" value="GLYCOSYLTRANSFERASE 2-LIKE DOMAIN-CONTAINING PROTEIN"/>
    <property type="match status" value="1"/>
</dbReference>
<accession>A0A543Q4D7</accession>
<feature type="domain" description="Glycosyltransferase 2-like" evidence="1">
    <location>
        <begin position="4"/>
        <end position="171"/>
    </location>
</feature>
<evidence type="ECO:0000259" key="1">
    <source>
        <dbReference type="Pfam" id="PF00535"/>
    </source>
</evidence>
<name>A0A543Q4D7_ACITH</name>
<dbReference type="AlphaFoldDB" id="A0A543Q4D7"/>
<dbReference type="Proteomes" id="UP000315403">
    <property type="component" value="Unassembled WGS sequence"/>
</dbReference>
<dbReference type="GO" id="GO:0016757">
    <property type="term" value="F:glycosyltransferase activity"/>
    <property type="evidence" value="ECO:0007669"/>
    <property type="project" value="UniProtKB-KW"/>
</dbReference>
<dbReference type="EC" id="2.4.-.-" evidence="2"/>
<gene>
    <name evidence="2" type="primary">amsE</name>
    <name evidence="2" type="ORF">DLNHIDIE_01060</name>
</gene>
<dbReference type="Gene3D" id="3.90.550.10">
    <property type="entry name" value="Spore Coat Polysaccharide Biosynthesis Protein SpsA, Chain A"/>
    <property type="match status" value="1"/>
</dbReference>
<comment type="caution">
    <text evidence="2">The sequence shown here is derived from an EMBL/GenBank/DDBJ whole genome shotgun (WGS) entry which is preliminary data.</text>
</comment>
<dbReference type="Pfam" id="PF00535">
    <property type="entry name" value="Glycos_transf_2"/>
    <property type="match status" value="1"/>
</dbReference>
<proteinExistence type="predicted"/>
<reference evidence="2 3" key="1">
    <citation type="submission" date="2019-03" db="EMBL/GenBank/DDBJ databases">
        <title>New insights into Acidothiobacillus thiooxidans sulfur metabolism through coupled gene expression, solution geochemistry, microscopy and spectroscopy analyses.</title>
        <authorList>
            <person name="Camacho D."/>
            <person name="Frazao R."/>
            <person name="Fouillen A."/>
            <person name="Nanci A."/>
            <person name="Lang B.F."/>
            <person name="Apte S.C."/>
            <person name="Baron C."/>
            <person name="Warren L.A."/>
        </authorList>
    </citation>
    <scope>NUCLEOTIDE SEQUENCE [LARGE SCALE GENOMIC DNA]</scope>
    <source>
        <strain evidence="2 3">ATCC 19377</strain>
    </source>
</reference>
<dbReference type="SUPFAM" id="SSF53448">
    <property type="entry name" value="Nucleotide-diphospho-sugar transferases"/>
    <property type="match status" value="1"/>
</dbReference>
<evidence type="ECO:0000313" key="2">
    <source>
        <dbReference type="EMBL" id="TQN51192.1"/>
    </source>
</evidence>
<organism evidence="2 3">
    <name type="scientific">Acidithiobacillus thiooxidans ATCC 19377</name>
    <dbReference type="NCBI Taxonomy" id="637390"/>
    <lineage>
        <taxon>Bacteria</taxon>
        <taxon>Pseudomonadati</taxon>
        <taxon>Pseudomonadota</taxon>
        <taxon>Acidithiobacillia</taxon>
        <taxon>Acidithiobacillales</taxon>
        <taxon>Acidithiobacillaceae</taxon>
        <taxon>Acidithiobacillus</taxon>
    </lineage>
</organism>
<dbReference type="PANTHER" id="PTHR43685">
    <property type="entry name" value="GLYCOSYLTRANSFERASE"/>
    <property type="match status" value="1"/>
</dbReference>
<dbReference type="InterPro" id="IPR001173">
    <property type="entry name" value="Glyco_trans_2-like"/>
</dbReference>
<protein>
    <submittedName>
        <fullName evidence="2">Amylovoran biosynthesis glycosyltransferase AmsE</fullName>
        <ecNumber evidence="2">2.4.-.-</ecNumber>
    </submittedName>
</protein>
<keyword evidence="2" id="KW-0808">Transferase</keyword>